<keyword evidence="1" id="KW-0238">DNA-binding</keyword>
<name>A0A8J4FDN1_9CHLO</name>
<sequence length="815" mass="85652">MLRGRPRTSLRPSFMQSHRQKSKQNCLKLLSNRTKIYKHCHSRVASHLGRRSRSTKLLTLNAEGGQFLVLKRRSVAITKVSPRVARRRSSSLHSDRTTREHLPIHLRASRAVTCELKYASDDDACLSVECYPGSIAYFSRLSMSSYGGNSYPGRGQRGSYGTGPASGRATGTGRKPVAFCTCCEAKLSPDELLMSSQTEGRCVACQQFVEAQSACRVCHLPWSSSNETQLVPCDACGFYMHDNCVKKGALQAKSGGRVYTYCPHCPPTLPTTTAAGRDAGAASRGASSERTRQNAAGSLSLSLSSGTAVGLTGKRSPSAGGGRGGGGGAVANGGGCGDLASAAALAAAVLPPAPPQSAALQQVAALLQGQLRMLQTQQQTLLRQYDQQLREVIPPPPPTAYSLFQLDMFRVYQEEGFEIDPLELQPIINNAWLQLTPEERTGYDSRASQEMLSWTANAQLYVQLYHEYETLAGHVGSAPDTTLLPKSLQSMLQAARQVARLGGGGTLPASGPGSGRGPGRPPGSGNGTAAAPAAAAAGRGGAGSGASAAGYGSGGGGGRGVKRSAMDTLAGASALMGMNMGPGSRGVVADEEDDDDDEDYEAEGAQQGAKRSRRVTSPAGAAAAPSSRPQPRNTRLPADKLPTSIADLPAQLNVSCNDVAGTFIMDGIKVLCHCKECRELPKSQREFHPTHWEQHCGAGTAKKWKASVKIEPGGAPEVPPGGNPMQIGKWFDMLGVEFRPAKTTGGPPVLDFTGATIRRMEAEGAAAGAGSGGGPQPQQQASQPPEQQQQQQPQQQQRPSPPASSSPSPMYQQVL</sequence>
<feature type="compositionally biased region" description="Low complexity" evidence="2">
    <location>
        <begin position="527"/>
        <end position="537"/>
    </location>
</feature>
<keyword evidence="1" id="KW-0539">Nucleus</keyword>
<feature type="region of interest" description="Disordered" evidence="2">
    <location>
        <begin position="576"/>
        <end position="640"/>
    </location>
</feature>
<dbReference type="InterPro" id="IPR010919">
    <property type="entry name" value="SAND-like_dom_sf"/>
</dbReference>
<feature type="region of interest" description="Disordered" evidence="2">
    <location>
        <begin position="502"/>
        <end position="561"/>
    </location>
</feature>
<dbReference type="GO" id="GO:0003712">
    <property type="term" value="F:transcription coregulator activity"/>
    <property type="evidence" value="ECO:0007669"/>
    <property type="project" value="InterPro"/>
</dbReference>
<dbReference type="InterPro" id="IPR021950">
    <property type="entry name" value="Spt20"/>
</dbReference>
<dbReference type="GO" id="GO:0005634">
    <property type="term" value="C:nucleus"/>
    <property type="evidence" value="ECO:0007669"/>
    <property type="project" value="UniProtKB-UniRule"/>
</dbReference>
<dbReference type="Proteomes" id="UP000747110">
    <property type="component" value="Unassembled WGS sequence"/>
</dbReference>
<feature type="compositionally biased region" description="Gly residues" evidence="2">
    <location>
        <begin position="502"/>
        <end position="526"/>
    </location>
</feature>
<feature type="compositionally biased region" description="Low complexity" evidence="2">
    <location>
        <begin position="776"/>
        <end position="798"/>
    </location>
</feature>
<dbReference type="OrthoDB" id="546371at2759"/>
<accession>A0A8J4FDN1</accession>
<dbReference type="PANTHER" id="PTHR13526">
    <property type="entry name" value="TRANSCRIPTION FACTOR SPT20 HOMOLOG"/>
    <property type="match status" value="1"/>
</dbReference>
<feature type="compositionally biased region" description="Low complexity" evidence="2">
    <location>
        <begin position="295"/>
        <end position="313"/>
    </location>
</feature>
<evidence type="ECO:0000256" key="1">
    <source>
        <dbReference type="PROSITE-ProRule" id="PRU00267"/>
    </source>
</evidence>
<keyword evidence="5" id="KW-1185">Reference proteome</keyword>
<dbReference type="InterPro" id="IPR009071">
    <property type="entry name" value="HMG_box_dom"/>
</dbReference>
<dbReference type="PANTHER" id="PTHR13526:SF8">
    <property type="entry name" value="TRANSCRIPTION FACTOR SPT20 HOMOLOG"/>
    <property type="match status" value="1"/>
</dbReference>
<feature type="region of interest" description="Disordered" evidence="2">
    <location>
        <begin position="1"/>
        <end position="23"/>
    </location>
</feature>
<proteinExistence type="predicted"/>
<protein>
    <recommendedName>
        <fullName evidence="3">HMG box domain-containing protein</fullName>
    </recommendedName>
</protein>
<dbReference type="PROSITE" id="PS50118">
    <property type="entry name" value="HMG_BOX_2"/>
    <property type="match status" value="1"/>
</dbReference>
<reference evidence="4" key="1">
    <citation type="journal article" date="2021" name="Proc. Natl. Acad. Sci. U.S.A.">
        <title>Three genomes in the algal genus Volvox reveal the fate of a haploid sex-determining region after a transition to homothallism.</title>
        <authorList>
            <person name="Yamamoto K."/>
            <person name="Hamaji T."/>
            <person name="Kawai-Toyooka H."/>
            <person name="Matsuzaki R."/>
            <person name="Takahashi F."/>
            <person name="Nishimura Y."/>
            <person name="Kawachi M."/>
            <person name="Noguchi H."/>
            <person name="Minakuchi Y."/>
            <person name="Umen J.G."/>
            <person name="Toyoda A."/>
            <person name="Nozaki H."/>
        </authorList>
    </citation>
    <scope>NUCLEOTIDE SEQUENCE</scope>
    <source>
        <strain evidence="4">NIES-3786</strain>
    </source>
</reference>
<dbReference type="EMBL" id="BNCP01000002">
    <property type="protein sequence ID" value="GIL70623.1"/>
    <property type="molecule type" value="Genomic_DNA"/>
</dbReference>
<dbReference type="GO" id="GO:0000124">
    <property type="term" value="C:SAGA complex"/>
    <property type="evidence" value="ECO:0007669"/>
    <property type="project" value="InterPro"/>
</dbReference>
<organism evidence="4 5">
    <name type="scientific">Volvox reticuliferus</name>
    <dbReference type="NCBI Taxonomy" id="1737510"/>
    <lineage>
        <taxon>Eukaryota</taxon>
        <taxon>Viridiplantae</taxon>
        <taxon>Chlorophyta</taxon>
        <taxon>core chlorophytes</taxon>
        <taxon>Chlorophyceae</taxon>
        <taxon>CS clade</taxon>
        <taxon>Chlamydomonadales</taxon>
        <taxon>Volvocaceae</taxon>
        <taxon>Volvox</taxon>
    </lineage>
</organism>
<gene>
    <name evidence="4" type="ORF">Vretifemale_1362</name>
</gene>
<feature type="region of interest" description="Disordered" evidence="2">
    <location>
        <begin position="273"/>
        <end position="326"/>
    </location>
</feature>
<evidence type="ECO:0000313" key="4">
    <source>
        <dbReference type="EMBL" id="GIL70623.1"/>
    </source>
</evidence>
<feature type="compositionally biased region" description="Low complexity" evidence="2">
    <location>
        <begin position="273"/>
        <end position="286"/>
    </location>
</feature>
<dbReference type="GO" id="GO:0006357">
    <property type="term" value="P:regulation of transcription by RNA polymerase II"/>
    <property type="evidence" value="ECO:0007669"/>
    <property type="project" value="TreeGrafter"/>
</dbReference>
<feature type="region of interest" description="Disordered" evidence="2">
    <location>
        <begin position="761"/>
        <end position="815"/>
    </location>
</feature>
<dbReference type="SUPFAM" id="SSF47095">
    <property type="entry name" value="HMG-box"/>
    <property type="match status" value="1"/>
</dbReference>
<feature type="DNA-binding region" description="HMG box" evidence="1">
    <location>
        <begin position="394"/>
        <end position="462"/>
    </location>
</feature>
<comment type="caution">
    <text evidence="4">The sequence shown here is derived from an EMBL/GenBank/DDBJ whole genome shotgun (WGS) entry which is preliminary data.</text>
</comment>
<dbReference type="GO" id="GO:0003677">
    <property type="term" value="F:DNA binding"/>
    <property type="evidence" value="ECO:0007669"/>
    <property type="project" value="UniProtKB-UniRule"/>
</dbReference>
<feature type="compositionally biased region" description="Acidic residues" evidence="2">
    <location>
        <begin position="589"/>
        <end position="602"/>
    </location>
</feature>
<evidence type="ECO:0000256" key="2">
    <source>
        <dbReference type="SAM" id="MobiDB-lite"/>
    </source>
</evidence>
<dbReference type="Gene3D" id="3.10.390.10">
    <property type="entry name" value="SAND domain-like"/>
    <property type="match status" value="1"/>
</dbReference>
<dbReference type="AlphaFoldDB" id="A0A8J4FDN1"/>
<dbReference type="InterPro" id="IPR036910">
    <property type="entry name" value="HMG_box_dom_sf"/>
</dbReference>
<feature type="compositionally biased region" description="Low complexity" evidence="2">
    <location>
        <begin position="615"/>
        <end position="632"/>
    </location>
</feature>
<evidence type="ECO:0000259" key="3">
    <source>
        <dbReference type="PROSITE" id="PS50118"/>
    </source>
</evidence>
<feature type="domain" description="HMG box" evidence="3">
    <location>
        <begin position="394"/>
        <end position="462"/>
    </location>
</feature>
<feature type="non-terminal residue" evidence="4">
    <location>
        <position position="1"/>
    </location>
</feature>
<evidence type="ECO:0000313" key="5">
    <source>
        <dbReference type="Proteomes" id="UP000747110"/>
    </source>
</evidence>